<dbReference type="PROSITE" id="PS50860">
    <property type="entry name" value="AA_TRNA_LIGASE_II_ALA"/>
    <property type="match status" value="1"/>
</dbReference>
<dbReference type="SUPFAM" id="SSF55681">
    <property type="entry name" value="Class II aaRS and biotin synthetases"/>
    <property type="match status" value="1"/>
</dbReference>
<reference evidence="15" key="1">
    <citation type="journal article" date="2020" name="ISME J.">
        <title>Gammaproteobacteria mediating utilization of methyl-, sulfur- and petroleum organic compounds in deep ocean hydrothermal plumes.</title>
        <authorList>
            <person name="Zhou Z."/>
            <person name="Liu Y."/>
            <person name="Pan J."/>
            <person name="Cron B.R."/>
            <person name="Toner B.M."/>
            <person name="Anantharaman K."/>
            <person name="Breier J.A."/>
            <person name="Dick G.J."/>
            <person name="Li M."/>
        </authorList>
    </citation>
    <scope>NUCLEOTIDE SEQUENCE</scope>
    <source>
        <strain evidence="15">SZUA-1515</strain>
    </source>
</reference>
<evidence type="ECO:0000256" key="7">
    <source>
        <dbReference type="ARBA" id="ARBA00022833"/>
    </source>
</evidence>
<dbReference type="FunFam" id="3.30.980.10:FF:000004">
    <property type="entry name" value="Alanine--tRNA ligase, cytoplasmic"/>
    <property type="match status" value="1"/>
</dbReference>
<dbReference type="Gene3D" id="2.40.30.130">
    <property type="match status" value="1"/>
</dbReference>
<dbReference type="InterPro" id="IPR022429">
    <property type="entry name" value="Ala-tRNA_lgiase_arc"/>
</dbReference>
<feature type="coiled-coil region" evidence="13">
    <location>
        <begin position="757"/>
        <end position="784"/>
    </location>
</feature>
<dbReference type="Gene3D" id="6.10.250.550">
    <property type="match status" value="1"/>
</dbReference>
<dbReference type="InterPro" id="IPR050058">
    <property type="entry name" value="Ala-tRNA_ligase"/>
</dbReference>
<dbReference type="InterPro" id="IPR002318">
    <property type="entry name" value="Ala-tRNA-lgiase_IIc"/>
</dbReference>
<dbReference type="Gene3D" id="3.30.54.20">
    <property type="match status" value="1"/>
</dbReference>
<dbReference type="InterPro" id="IPR003156">
    <property type="entry name" value="DHHA1_dom"/>
</dbReference>
<evidence type="ECO:0000256" key="2">
    <source>
        <dbReference type="ARBA" id="ARBA00022490"/>
    </source>
</evidence>
<evidence type="ECO:0000256" key="6">
    <source>
        <dbReference type="ARBA" id="ARBA00022741"/>
    </source>
</evidence>
<protein>
    <recommendedName>
        <fullName evidence="12">Alanine--tRNA ligase</fullName>
        <ecNumber evidence="12">6.1.1.7</ecNumber>
    </recommendedName>
    <alternativeName>
        <fullName evidence="12">Alanyl-tRNA synthetase</fullName>
        <shortName evidence="12">AlaRS</shortName>
    </alternativeName>
</protein>
<dbReference type="InterPro" id="IPR018162">
    <property type="entry name" value="Ala-tRNA-ligase_IIc_anticod-bd"/>
</dbReference>
<dbReference type="FunFam" id="3.30.930.10:FF:000056">
    <property type="entry name" value="Alanine--tRNA ligase"/>
    <property type="match status" value="1"/>
</dbReference>
<dbReference type="GO" id="GO:0002161">
    <property type="term" value="F:aminoacyl-tRNA deacylase activity"/>
    <property type="evidence" value="ECO:0007669"/>
    <property type="project" value="UniProtKB-ARBA"/>
</dbReference>
<keyword evidence="9 12" id="KW-0694">RNA-binding</keyword>
<dbReference type="Gene3D" id="3.30.930.10">
    <property type="entry name" value="Bira Bifunctional Protein, Domain 2"/>
    <property type="match status" value="1"/>
</dbReference>
<dbReference type="CDD" id="cd00673">
    <property type="entry name" value="AlaRS_core"/>
    <property type="match status" value="1"/>
</dbReference>
<keyword evidence="10 12" id="KW-0648">Protein biosynthesis</keyword>
<keyword evidence="3 12" id="KW-0820">tRNA-binding</keyword>
<dbReference type="Pfam" id="PF02272">
    <property type="entry name" value="DHHA1"/>
    <property type="match status" value="1"/>
</dbReference>
<dbReference type="Pfam" id="PF01411">
    <property type="entry name" value="tRNA-synt_2c"/>
    <property type="match status" value="1"/>
</dbReference>
<comment type="subcellular location">
    <subcellularLocation>
        <location evidence="12">Cytoplasm</location>
    </subcellularLocation>
</comment>
<dbReference type="GO" id="GO:0005737">
    <property type="term" value="C:cytoplasm"/>
    <property type="evidence" value="ECO:0007669"/>
    <property type="project" value="UniProtKB-SubCell"/>
</dbReference>
<evidence type="ECO:0000256" key="8">
    <source>
        <dbReference type="ARBA" id="ARBA00022840"/>
    </source>
</evidence>
<feature type="binding site" evidence="12">
    <location>
        <position position="698"/>
    </location>
    <ligand>
        <name>Zn(2+)</name>
        <dbReference type="ChEBI" id="CHEBI:29105"/>
    </ligand>
</feature>
<evidence type="ECO:0000256" key="12">
    <source>
        <dbReference type="HAMAP-Rule" id="MF_00036"/>
    </source>
</evidence>
<dbReference type="NCBIfam" id="TIGR03683">
    <property type="entry name" value="A-tRNA_syn_arch"/>
    <property type="match status" value="1"/>
</dbReference>
<keyword evidence="6 12" id="KW-0547">Nucleotide-binding</keyword>
<evidence type="ECO:0000256" key="3">
    <source>
        <dbReference type="ARBA" id="ARBA00022555"/>
    </source>
</evidence>
<evidence type="ECO:0000256" key="9">
    <source>
        <dbReference type="ARBA" id="ARBA00022884"/>
    </source>
</evidence>
<keyword evidence="4 12" id="KW-0436">Ligase</keyword>
<keyword evidence="8 12" id="KW-0067">ATP-binding</keyword>
<keyword evidence="2 12" id="KW-0963">Cytoplasm</keyword>
<dbReference type="SMART" id="SM00863">
    <property type="entry name" value="tRNA_SAD"/>
    <property type="match status" value="1"/>
</dbReference>
<dbReference type="PANTHER" id="PTHR11777:SF9">
    <property type="entry name" value="ALANINE--TRNA LIGASE, CYTOPLASMIC"/>
    <property type="match status" value="1"/>
</dbReference>
<comment type="catalytic activity">
    <reaction evidence="12">
        <text>tRNA(Ala) + L-alanine + ATP = L-alanyl-tRNA(Ala) + AMP + diphosphate</text>
        <dbReference type="Rhea" id="RHEA:12540"/>
        <dbReference type="Rhea" id="RHEA-COMP:9657"/>
        <dbReference type="Rhea" id="RHEA-COMP:9923"/>
        <dbReference type="ChEBI" id="CHEBI:30616"/>
        <dbReference type="ChEBI" id="CHEBI:33019"/>
        <dbReference type="ChEBI" id="CHEBI:57972"/>
        <dbReference type="ChEBI" id="CHEBI:78442"/>
        <dbReference type="ChEBI" id="CHEBI:78497"/>
        <dbReference type="ChEBI" id="CHEBI:456215"/>
        <dbReference type="EC" id="6.1.1.7"/>
    </reaction>
</comment>
<dbReference type="InterPro" id="IPR045864">
    <property type="entry name" value="aa-tRNA-synth_II/BPL/LPL"/>
</dbReference>
<dbReference type="GO" id="GO:0008270">
    <property type="term" value="F:zinc ion binding"/>
    <property type="evidence" value="ECO:0007669"/>
    <property type="project" value="UniProtKB-UniRule"/>
</dbReference>
<feature type="binding site" evidence="12">
    <location>
        <position position="594"/>
    </location>
    <ligand>
        <name>Zn(2+)</name>
        <dbReference type="ChEBI" id="CHEBI:29105"/>
    </ligand>
</feature>
<comment type="cofactor">
    <cofactor evidence="12">
        <name>Zn(2+)</name>
        <dbReference type="ChEBI" id="CHEBI:29105"/>
    </cofactor>
    <text evidence="12">Binds 1 zinc ion per subunit.</text>
</comment>
<feature type="binding site" evidence="12">
    <location>
        <position position="598"/>
    </location>
    <ligand>
        <name>Zn(2+)</name>
        <dbReference type="ChEBI" id="CHEBI:29105"/>
    </ligand>
</feature>
<dbReference type="EC" id="6.1.1.7" evidence="12"/>
<gene>
    <name evidence="12" type="primary">alaS</name>
    <name evidence="15" type="ORF">EYH45_00965</name>
</gene>
<dbReference type="InterPro" id="IPR018164">
    <property type="entry name" value="Ala-tRNA-synth_IIc_N"/>
</dbReference>
<dbReference type="HAMAP" id="MF_00036_A">
    <property type="entry name" value="Ala_tRNA_synth_A"/>
    <property type="match status" value="1"/>
</dbReference>
<keyword evidence="7 12" id="KW-0862">Zinc</keyword>
<feature type="domain" description="Alanyl-transfer RNA synthetases family profile" evidence="14">
    <location>
        <begin position="60"/>
        <end position="741"/>
    </location>
</feature>
<accession>A0A833E9V0</accession>
<dbReference type="SUPFAM" id="SSF50447">
    <property type="entry name" value="Translation proteins"/>
    <property type="match status" value="1"/>
</dbReference>
<dbReference type="EMBL" id="DQVM01000018">
    <property type="protein sequence ID" value="HIQ29115.1"/>
    <property type="molecule type" value="Genomic_DNA"/>
</dbReference>
<evidence type="ECO:0000256" key="5">
    <source>
        <dbReference type="ARBA" id="ARBA00022723"/>
    </source>
</evidence>
<dbReference type="SUPFAM" id="SSF101353">
    <property type="entry name" value="Putative anticodon-binding domain of alanyl-tRNA synthetase (AlaRS)"/>
    <property type="match status" value="1"/>
</dbReference>
<dbReference type="GO" id="GO:0005524">
    <property type="term" value="F:ATP binding"/>
    <property type="evidence" value="ECO:0007669"/>
    <property type="project" value="UniProtKB-UniRule"/>
</dbReference>
<dbReference type="InterPro" id="IPR009000">
    <property type="entry name" value="Transl_B-barrel_sf"/>
</dbReference>
<dbReference type="NCBIfam" id="TIGR00344">
    <property type="entry name" value="alaS"/>
    <property type="match status" value="1"/>
</dbReference>
<dbReference type="InterPro" id="IPR018165">
    <property type="entry name" value="Ala-tRNA-synth_IIc_core"/>
</dbReference>
<comment type="similarity">
    <text evidence="1 12">Belongs to the class-II aminoacyl-tRNA synthetase family.</text>
</comment>
<comment type="domain">
    <text evidence="12">Consists of three domains; the N-terminal catalytic domain, the editing domain and the C-terminal C-Ala domain. The editing domain removes incorrectly charged amino acids, while the C-Ala domain, along with tRNA(Ala), serves as a bridge to cooperatively bring together the editing and aminoacylation centers thus stimulating deacylation of misacylated tRNAs.</text>
</comment>
<keyword evidence="5 12" id="KW-0479">Metal-binding</keyword>
<dbReference type="Gene3D" id="3.30.980.10">
    <property type="entry name" value="Threonyl-trna Synthetase, Chain A, domain 2"/>
    <property type="match status" value="1"/>
</dbReference>
<evidence type="ECO:0000256" key="11">
    <source>
        <dbReference type="ARBA" id="ARBA00023146"/>
    </source>
</evidence>
<dbReference type="AlphaFoldDB" id="A0A833E9V0"/>
<keyword evidence="13" id="KW-0175">Coiled coil</keyword>
<sequence>MALHEEHYRLSFFLENGFVRRRCRVCGEFFWTLDAEREVCGESPCVPYGFVDKTPTRERLSVREARSRFLTFFKERSHEVINPYPVVARWRTDLYLVHASIIDFQPWVTNGIAPPPANPLVISQPCIRMVDIDKVGLTFGRHLTIFEMGGHHAFNYPDKPIYWKEETTAYCHEFMTKTLGVDPISITYKEAFWSGGGNAGPCLEVISHGLELATLVFMQYKTDGEELEETPIKTVDTGYGIERYAWFSQGTPSCFDAIYGDLYPKVLKLIPVERPEEELLRRYSPHTALVTPKKEMPIAEARRLVSKASGIPLDEIEKKIIPLERLYAALDFTKAIAFIISAGVVPSNVKAGYLARLLIRKTYRLLRALGSEDKLLDLLDLQLVYWSYDFPTLGEMRDEVLDIVGHEVEKFRETLAKGIEAVEREVKGGKPISTETLIRFYDERGITPDIVAEVAERHGAKVSIPEDFFEQVAARHLTEQPQRQEEKTRIDVSNYPATRKLYYEQPYSYVFKAKVIAVIDGHIILDQTLFYPEGGGQVGDTGALTYNGGECRIIDTQIVGDVIIHRYQGNPPPAGAEVEGIVDRERRLSISRHHTATHIMIGTVRRVLGKHAWQAGAKKEPDKARLDIYHHRRLTPEDIRRIEKTANEIVAKRLPVRISWQDRNEAERIHGFFLYQGGEVPSAQIRVVEIQGWDAEACGGIHCENTEDVGLIKIIRNERIQDGVERLIFSVGPAALQHIQQSEKILEEASGILSSQHQELPKKVAELENEVKELRKTLRRILDKMVEARVSEVRKSPAHRKNGLTIYTAQEEITDQEYLIKLAAGLVEDTEAPALSIVATSGEGARIICYANQKAIELGYKAGEVASKLCRALGGGGGGKPNLGQGAVQDRDKLATVLSNPEKFI</sequence>
<name>A0A833E9V0_CALS0</name>
<evidence type="ECO:0000256" key="4">
    <source>
        <dbReference type="ARBA" id="ARBA00022598"/>
    </source>
</evidence>
<feature type="binding site" evidence="12">
    <location>
        <position position="702"/>
    </location>
    <ligand>
        <name>Zn(2+)</name>
        <dbReference type="ChEBI" id="CHEBI:29105"/>
    </ligand>
</feature>
<comment type="function">
    <text evidence="12">Catalyzes the attachment of alanine to tRNA(Ala) in a two-step reaction: alanine is first activated by ATP to form Ala-AMP and then transferred to the acceptor end of tRNA(Ala). Also edits incorrectly charged Ser-tRNA(Ala) and Gly-tRNA(Ala) via its editing domain.</text>
</comment>
<dbReference type="PANTHER" id="PTHR11777">
    <property type="entry name" value="ALANYL-TRNA SYNTHETASE"/>
    <property type="match status" value="1"/>
</dbReference>
<organism evidence="15 16">
    <name type="scientific">Caldiarchaeum subterraneum</name>
    <dbReference type="NCBI Taxonomy" id="311458"/>
    <lineage>
        <taxon>Archaea</taxon>
        <taxon>Nitrososphaerota</taxon>
        <taxon>Candidatus Caldarchaeales</taxon>
        <taxon>Candidatus Caldarchaeaceae</taxon>
        <taxon>Candidatus Caldarchaeum</taxon>
    </lineage>
</organism>
<evidence type="ECO:0000256" key="1">
    <source>
        <dbReference type="ARBA" id="ARBA00008226"/>
    </source>
</evidence>
<keyword evidence="11 12" id="KW-0030">Aminoacyl-tRNA synthetase</keyword>
<dbReference type="Gene3D" id="3.10.310.40">
    <property type="match status" value="1"/>
</dbReference>
<evidence type="ECO:0000256" key="10">
    <source>
        <dbReference type="ARBA" id="ARBA00022917"/>
    </source>
</evidence>
<evidence type="ECO:0000259" key="14">
    <source>
        <dbReference type="PROSITE" id="PS50860"/>
    </source>
</evidence>
<dbReference type="GO" id="GO:0000049">
    <property type="term" value="F:tRNA binding"/>
    <property type="evidence" value="ECO:0007669"/>
    <property type="project" value="UniProtKB-KW"/>
</dbReference>
<dbReference type="InterPro" id="IPR012947">
    <property type="entry name" value="tRNA_SAD"/>
</dbReference>
<dbReference type="GO" id="GO:0004813">
    <property type="term" value="F:alanine-tRNA ligase activity"/>
    <property type="evidence" value="ECO:0007669"/>
    <property type="project" value="UniProtKB-UniRule"/>
</dbReference>
<dbReference type="Pfam" id="PF07973">
    <property type="entry name" value="tRNA_SAD"/>
    <property type="match status" value="1"/>
</dbReference>
<dbReference type="FunFam" id="3.10.310.40:FF:000001">
    <property type="entry name" value="Alanine--tRNA ligase"/>
    <property type="match status" value="1"/>
</dbReference>
<dbReference type="Proteomes" id="UP000608579">
    <property type="component" value="Unassembled WGS sequence"/>
</dbReference>
<dbReference type="GO" id="GO:0006419">
    <property type="term" value="P:alanyl-tRNA aminoacylation"/>
    <property type="evidence" value="ECO:0007669"/>
    <property type="project" value="UniProtKB-UniRule"/>
</dbReference>
<evidence type="ECO:0000313" key="15">
    <source>
        <dbReference type="EMBL" id="HIQ29115.1"/>
    </source>
</evidence>
<dbReference type="InterPro" id="IPR018163">
    <property type="entry name" value="Thr/Ala-tRNA-synth_IIc_edit"/>
</dbReference>
<proteinExistence type="inferred from homology"/>
<comment type="caution">
    <text evidence="15">The sequence shown here is derived from an EMBL/GenBank/DDBJ whole genome shotgun (WGS) entry which is preliminary data.</text>
</comment>
<evidence type="ECO:0000313" key="16">
    <source>
        <dbReference type="Proteomes" id="UP000608579"/>
    </source>
</evidence>
<dbReference type="SUPFAM" id="SSF55186">
    <property type="entry name" value="ThrRS/AlaRS common domain"/>
    <property type="match status" value="1"/>
</dbReference>
<evidence type="ECO:0000256" key="13">
    <source>
        <dbReference type="SAM" id="Coils"/>
    </source>
</evidence>
<dbReference type="PRINTS" id="PR00980">
    <property type="entry name" value="TRNASYNTHALA"/>
</dbReference>